<dbReference type="OrthoDB" id="3800563at2759"/>
<sequence>MHFSMVALALASVAASSAVVPLPVPAVPRATVPGVSSIVDSIHKLSSELNFRADQIVTANVKISSNVSANAGPALELSKAVGGATLSLWEAAYDVEKKVCALASSLNAQNVEIQKANLIAGVYAQINSVVKITLTLQTTIEKLGRYASALTSAEKSVLEATIKSLISSASAAGEPVGVFAAGAKTVGAGFMDS</sequence>
<dbReference type="EMBL" id="MU005793">
    <property type="protein sequence ID" value="KAF2702745.1"/>
    <property type="molecule type" value="Genomic_DNA"/>
</dbReference>
<gene>
    <name evidence="2" type="ORF">K504DRAFT_496075</name>
</gene>
<evidence type="ECO:0008006" key="4">
    <source>
        <dbReference type="Google" id="ProtNLM"/>
    </source>
</evidence>
<proteinExistence type="predicted"/>
<organism evidence="2 3">
    <name type="scientific">Pleomassaria siparia CBS 279.74</name>
    <dbReference type="NCBI Taxonomy" id="1314801"/>
    <lineage>
        <taxon>Eukaryota</taxon>
        <taxon>Fungi</taxon>
        <taxon>Dikarya</taxon>
        <taxon>Ascomycota</taxon>
        <taxon>Pezizomycotina</taxon>
        <taxon>Dothideomycetes</taxon>
        <taxon>Pleosporomycetidae</taxon>
        <taxon>Pleosporales</taxon>
        <taxon>Pleomassariaceae</taxon>
        <taxon>Pleomassaria</taxon>
    </lineage>
</organism>
<keyword evidence="1" id="KW-0732">Signal</keyword>
<evidence type="ECO:0000313" key="3">
    <source>
        <dbReference type="Proteomes" id="UP000799428"/>
    </source>
</evidence>
<feature type="signal peptide" evidence="1">
    <location>
        <begin position="1"/>
        <end position="18"/>
    </location>
</feature>
<dbReference type="Proteomes" id="UP000799428">
    <property type="component" value="Unassembled WGS sequence"/>
</dbReference>
<name>A0A6G1JR80_9PLEO</name>
<keyword evidence="3" id="KW-1185">Reference proteome</keyword>
<protein>
    <recommendedName>
        <fullName evidence="4">Cell wall protein</fullName>
    </recommendedName>
</protein>
<feature type="chain" id="PRO_5026111376" description="Cell wall protein" evidence="1">
    <location>
        <begin position="19"/>
        <end position="193"/>
    </location>
</feature>
<dbReference type="AlphaFoldDB" id="A0A6G1JR80"/>
<reference evidence="2" key="1">
    <citation type="journal article" date="2020" name="Stud. Mycol.">
        <title>101 Dothideomycetes genomes: a test case for predicting lifestyles and emergence of pathogens.</title>
        <authorList>
            <person name="Haridas S."/>
            <person name="Albert R."/>
            <person name="Binder M."/>
            <person name="Bloem J."/>
            <person name="Labutti K."/>
            <person name="Salamov A."/>
            <person name="Andreopoulos B."/>
            <person name="Baker S."/>
            <person name="Barry K."/>
            <person name="Bills G."/>
            <person name="Bluhm B."/>
            <person name="Cannon C."/>
            <person name="Castanera R."/>
            <person name="Culley D."/>
            <person name="Daum C."/>
            <person name="Ezra D."/>
            <person name="Gonzalez J."/>
            <person name="Henrissat B."/>
            <person name="Kuo A."/>
            <person name="Liang C."/>
            <person name="Lipzen A."/>
            <person name="Lutzoni F."/>
            <person name="Magnuson J."/>
            <person name="Mondo S."/>
            <person name="Nolan M."/>
            <person name="Ohm R."/>
            <person name="Pangilinan J."/>
            <person name="Park H.-J."/>
            <person name="Ramirez L."/>
            <person name="Alfaro M."/>
            <person name="Sun H."/>
            <person name="Tritt A."/>
            <person name="Yoshinaga Y."/>
            <person name="Zwiers L.-H."/>
            <person name="Turgeon B."/>
            <person name="Goodwin S."/>
            <person name="Spatafora J."/>
            <person name="Crous P."/>
            <person name="Grigoriev I."/>
        </authorList>
    </citation>
    <scope>NUCLEOTIDE SEQUENCE</scope>
    <source>
        <strain evidence="2">CBS 279.74</strain>
    </source>
</reference>
<evidence type="ECO:0000256" key="1">
    <source>
        <dbReference type="SAM" id="SignalP"/>
    </source>
</evidence>
<evidence type="ECO:0000313" key="2">
    <source>
        <dbReference type="EMBL" id="KAF2702745.1"/>
    </source>
</evidence>
<accession>A0A6G1JR80</accession>